<dbReference type="GO" id="GO:0008270">
    <property type="term" value="F:zinc ion binding"/>
    <property type="evidence" value="ECO:0007669"/>
    <property type="project" value="UniProtKB-KW"/>
</dbReference>
<sequence>MSRSSNGRKAGGVAHHANGVAGAEERKGAGPPPPAALTAQFVKLVQEDDAQGLEAALAAEKERLAAGARKGKAKGSDPSANLKKRLLQYAAACDADECCAYLLDEEEVPIDGGDEHGLTPLHHAAHNHAKAAVQALFDRGAEGDELSKEGKTPLETAIASPKLHIEWTPHMQATSLVELMQSKELACLQLLADMVPASLLVQVAFATAAEGAVPRLVVLLLVGSKHIVNAVSRIGEAASATGTLVELLLRKALATSPGASADKAIGGALGPRVEREVALKALEVLLLWNPRLTSRGPEARSPEHIPVIRSARANDAEVVRLLLEAGADVNETDSESNTALHWCLRGPRAGLDVRVVKRLLEHGAACTASNKLGATPVHTAAGHGHAEALRLLLTQEPAAVNVLAATKETALHYAVKNGHAECARVLLLMGANRSVVNVRNQRPADLAASPVLRRLLGSTDLALLNTPIAEAEDPARSPSGGSGFAGDADSLADDGWQVQTGRTKTAGQGGNHPKGATSPKVGGLASSGASSSGVPAGGMTIGIGGVQLDANNMPPAKTVLCKFFSSGQGCSWGSSCHFAHNKEELLAARAKQGLPRGGPPSHRDRPTPTPKQASTPPSVPVEAPRAPPPAPLAASAPRPQAPQSAAQQDAAPLQDNRFLKTKLCVRFSKLGGCPRGDKCTYAHGFGELRPWVEGEGGGSAGGSRPATPASVPPSVPATPEAAWMQDDELADKKKVFVGGLPAFVEKDDLWSFFEEKFGAVADAMVAYFPNGASRGFGFVTFQQEKPAASAAKLHYLPFHGKRVEVKFAQPFQDRSSASPGSRASRDGSRHTSGSMSPMPLPPAPTTAAVQPPPLSLSGSGPSNSFHAPHSLQCGAYAAVAAPSNSRSLPSPIGPPSPSVGVVGQRGPPPGSYAAAAEQQRQAEQARHFEEHPHFQQPASSAREPQPSPPQRSQHRRGPGLEVPQGRQYEQFPVGPRAAFGNLEGFSTGPEDSSLISELMSSLALPEQAQNGRRRPYDGGAVQQNGPGFGPSRQGQGHAAAQELGMPGGNESLDGVCVVCWERKHACVAVPCGHRSLCIPCKDALQQSNADRDCPICRSTVNHWVAVPQG</sequence>
<feature type="region of interest" description="Disordered" evidence="9">
    <location>
        <begin position="1008"/>
        <end position="1045"/>
    </location>
</feature>
<keyword evidence="4 8" id="KW-0862">Zinc</keyword>
<feature type="compositionally biased region" description="Low complexity" evidence="9">
    <location>
        <begin position="898"/>
        <end position="922"/>
    </location>
</feature>
<evidence type="ECO:0000259" key="11">
    <source>
        <dbReference type="PROSITE" id="PS50102"/>
    </source>
</evidence>
<evidence type="ECO:0000256" key="5">
    <source>
        <dbReference type="ARBA" id="ARBA00023043"/>
    </source>
</evidence>
<keyword evidence="14" id="KW-1185">Reference proteome</keyword>
<dbReference type="SMART" id="SM00356">
    <property type="entry name" value="ZnF_C3H1"/>
    <property type="match status" value="2"/>
</dbReference>
<dbReference type="InterPro" id="IPR002110">
    <property type="entry name" value="Ankyrin_rpt"/>
</dbReference>
<evidence type="ECO:0000256" key="1">
    <source>
        <dbReference type="ARBA" id="ARBA00022723"/>
    </source>
</evidence>
<dbReference type="PROSITE" id="PS50103">
    <property type="entry name" value="ZF_C3H1"/>
    <property type="match status" value="2"/>
</dbReference>
<keyword evidence="5 6" id="KW-0040">ANK repeat</keyword>
<feature type="domain" description="C3H1-type" evidence="12">
    <location>
        <begin position="555"/>
        <end position="583"/>
    </location>
</feature>
<keyword evidence="3 8" id="KW-0863">Zinc-finger</keyword>
<dbReference type="PROSITE" id="PS50089">
    <property type="entry name" value="ZF_RING_2"/>
    <property type="match status" value="1"/>
</dbReference>
<dbReference type="Pfam" id="PF00076">
    <property type="entry name" value="RRM_1"/>
    <property type="match status" value="1"/>
</dbReference>
<accession>A0A0U9HMP7</accession>
<evidence type="ECO:0000256" key="8">
    <source>
        <dbReference type="PROSITE-ProRule" id="PRU00723"/>
    </source>
</evidence>
<keyword evidence="1 8" id="KW-0479">Metal-binding</keyword>
<feature type="compositionally biased region" description="Polar residues" evidence="9">
    <location>
        <begin position="497"/>
        <end position="506"/>
    </location>
</feature>
<feature type="domain" description="RING-type" evidence="10">
    <location>
        <begin position="1056"/>
        <end position="1097"/>
    </location>
</feature>
<evidence type="ECO:0000259" key="12">
    <source>
        <dbReference type="PROSITE" id="PS50103"/>
    </source>
</evidence>
<feature type="repeat" description="ANK" evidence="6">
    <location>
        <begin position="406"/>
        <end position="438"/>
    </location>
</feature>
<dbReference type="Pfam" id="PF12796">
    <property type="entry name" value="Ank_2"/>
    <property type="match status" value="2"/>
</dbReference>
<dbReference type="Proteomes" id="UP000054558">
    <property type="component" value="Unassembled WGS sequence"/>
</dbReference>
<evidence type="ECO:0000256" key="4">
    <source>
        <dbReference type="ARBA" id="ARBA00022833"/>
    </source>
</evidence>
<protein>
    <submittedName>
        <fullName evidence="13">Ankyrin repeat family protein</fullName>
    </submittedName>
</protein>
<feature type="repeat" description="ANK" evidence="6">
    <location>
        <begin position="372"/>
        <end position="393"/>
    </location>
</feature>
<dbReference type="PANTHER" id="PTHR24203">
    <property type="entry name" value="ANKYRIN REPEAT FAMILY PROTEIN"/>
    <property type="match status" value="1"/>
</dbReference>
<dbReference type="InterPro" id="IPR012677">
    <property type="entry name" value="Nucleotide-bd_a/b_plait_sf"/>
</dbReference>
<dbReference type="PROSITE" id="PS50088">
    <property type="entry name" value="ANK_REPEAT"/>
    <property type="match status" value="4"/>
</dbReference>
<dbReference type="Pfam" id="PF00642">
    <property type="entry name" value="zf-CCCH"/>
    <property type="match status" value="2"/>
</dbReference>
<feature type="compositionally biased region" description="Low complexity" evidence="9">
    <location>
        <begin position="11"/>
        <end position="22"/>
    </location>
</feature>
<feature type="compositionally biased region" description="Basic and acidic residues" evidence="9">
    <location>
        <begin position="923"/>
        <end position="933"/>
    </location>
</feature>
<dbReference type="PRINTS" id="PR01415">
    <property type="entry name" value="ANKYRIN"/>
</dbReference>
<gene>
    <name evidence="13" type="ORF">KFL_000610020</name>
</gene>
<dbReference type="Pfam" id="PF13637">
    <property type="entry name" value="Ank_4"/>
    <property type="match status" value="1"/>
</dbReference>
<feature type="repeat" description="ANK" evidence="6">
    <location>
        <begin position="116"/>
        <end position="148"/>
    </location>
</feature>
<dbReference type="STRING" id="105231.A0A0U9HMP7"/>
<dbReference type="Gene3D" id="4.10.1000.10">
    <property type="entry name" value="Zinc finger, CCCH-type"/>
    <property type="match status" value="2"/>
</dbReference>
<feature type="region of interest" description="Disordered" evidence="9">
    <location>
        <begin position="693"/>
        <end position="717"/>
    </location>
</feature>
<dbReference type="PANTHER" id="PTHR24203:SF86">
    <property type="entry name" value="PROTEASOME 26S SUBUNIT, NON-ATPASE 10"/>
    <property type="match status" value="1"/>
</dbReference>
<dbReference type="Gene3D" id="3.30.70.330">
    <property type="match status" value="1"/>
</dbReference>
<dbReference type="SMART" id="SM00248">
    <property type="entry name" value="ANK"/>
    <property type="match status" value="5"/>
</dbReference>
<evidence type="ECO:0000256" key="2">
    <source>
        <dbReference type="ARBA" id="ARBA00022737"/>
    </source>
</evidence>
<evidence type="ECO:0000256" key="6">
    <source>
        <dbReference type="PROSITE-ProRule" id="PRU00023"/>
    </source>
</evidence>
<feature type="compositionally biased region" description="Low complexity" evidence="9">
    <location>
        <begin position="485"/>
        <end position="495"/>
    </location>
</feature>
<organism evidence="13 14">
    <name type="scientific">Klebsormidium nitens</name>
    <name type="common">Green alga</name>
    <name type="synonym">Ulothrix nitens</name>
    <dbReference type="NCBI Taxonomy" id="105231"/>
    <lineage>
        <taxon>Eukaryota</taxon>
        <taxon>Viridiplantae</taxon>
        <taxon>Streptophyta</taxon>
        <taxon>Klebsormidiophyceae</taxon>
        <taxon>Klebsormidiales</taxon>
        <taxon>Klebsormidiaceae</taxon>
        <taxon>Klebsormidium</taxon>
    </lineage>
</organism>
<feature type="compositionally biased region" description="Pro residues" evidence="9">
    <location>
        <begin position="838"/>
        <end position="854"/>
    </location>
</feature>
<dbReference type="AlphaFoldDB" id="A0A0U9HMP7"/>
<feature type="compositionally biased region" description="Low complexity" evidence="9">
    <location>
        <begin position="813"/>
        <end position="822"/>
    </location>
</feature>
<dbReference type="OrthoDB" id="410307at2759"/>
<feature type="compositionally biased region" description="Low complexity" evidence="9">
    <location>
        <begin position="632"/>
        <end position="653"/>
    </location>
</feature>
<dbReference type="Gene3D" id="3.30.40.10">
    <property type="entry name" value="Zinc/RING finger domain, C3HC4 (zinc finger)"/>
    <property type="match status" value="1"/>
</dbReference>
<evidence type="ECO:0000256" key="3">
    <source>
        <dbReference type="ARBA" id="ARBA00022771"/>
    </source>
</evidence>
<feature type="zinc finger region" description="C3H1-type" evidence="8">
    <location>
        <begin position="658"/>
        <end position="686"/>
    </location>
</feature>
<dbReference type="InterPro" id="IPR001841">
    <property type="entry name" value="Znf_RING"/>
</dbReference>
<dbReference type="GO" id="GO:0045944">
    <property type="term" value="P:positive regulation of transcription by RNA polymerase II"/>
    <property type="evidence" value="ECO:0000318"/>
    <property type="project" value="GO_Central"/>
</dbReference>
<dbReference type="Gene3D" id="1.25.40.20">
    <property type="entry name" value="Ankyrin repeat-containing domain"/>
    <property type="match status" value="3"/>
</dbReference>
<name>A0A0U9HMP7_KLENI</name>
<dbReference type="InterPro" id="IPR013083">
    <property type="entry name" value="Znf_RING/FYVE/PHD"/>
</dbReference>
<dbReference type="PROSITE" id="PS50297">
    <property type="entry name" value="ANK_REP_REGION"/>
    <property type="match status" value="4"/>
</dbReference>
<dbReference type="SMART" id="SM00184">
    <property type="entry name" value="RING"/>
    <property type="match status" value="1"/>
</dbReference>
<dbReference type="InterPro" id="IPR036770">
    <property type="entry name" value="Ankyrin_rpt-contain_sf"/>
</dbReference>
<feature type="repeat" description="ANK" evidence="6">
    <location>
        <begin position="302"/>
        <end position="334"/>
    </location>
</feature>
<feature type="region of interest" description="Disordered" evidence="9">
    <location>
        <begin position="469"/>
        <end position="533"/>
    </location>
</feature>
<dbReference type="InterPro" id="IPR000571">
    <property type="entry name" value="Znf_CCCH"/>
</dbReference>
<evidence type="ECO:0000256" key="9">
    <source>
        <dbReference type="SAM" id="MobiDB-lite"/>
    </source>
</evidence>
<feature type="compositionally biased region" description="Low complexity" evidence="9">
    <location>
        <begin position="935"/>
        <end position="944"/>
    </location>
</feature>
<evidence type="ECO:0000259" key="10">
    <source>
        <dbReference type="PROSITE" id="PS50089"/>
    </source>
</evidence>
<dbReference type="InterPro" id="IPR000504">
    <property type="entry name" value="RRM_dom"/>
</dbReference>
<feature type="domain" description="C3H1-type" evidence="12">
    <location>
        <begin position="658"/>
        <end position="686"/>
    </location>
</feature>
<proteinExistence type="predicted"/>
<evidence type="ECO:0000313" key="14">
    <source>
        <dbReference type="Proteomes" id="UP000054558"/>
    </source>
</evidence>
<dbReference type="SUPFAM" id="SSF54928">
    <property type="entry name" value="RNA-binding domain, RBD"/>
    <property type="match status" value="1"/>
</dbReference>
<dbReference type="GO" id="GO:0000976">
    <property type="term" value="F:transcription cis-regulatory region binding"/>
    <property type="evidence" value="ECO:0000318"/>
    <property type="project" value="GO_Central"/>
</dbReference>
<feature type="region of interest" description="Disordered" evidence="9">
    <location>
        <begin position="592"/>
        <end position="653"/>
    </location>
</feature>
<feature type="region of interest" description="Disordered" evidence="9">
    <location>
        <begin position="1"/>
        <end position="36"/>
    </location>
</feature>
<dbReference type="EMBL" id="DF237010">
    <property type="protein sequence ID" value="GAQ80724.1"/>
    <property type="molecule type" value="Genomic_DNA"/>
</dbReference>
<dbReference type="InterPro" id="IPR036855">
    <property type="entry name" value="Znf_CCCH_sf"/>
</dbReference>
<dbReference type="SMART" id="SM00360">
    <property type="entry name" value="RRM"/>
    <property type="match status" value="1"/>
</dbReference>
<keyword evidence="7" id="KW-0694">RNA-binding</keyword>
<evidence type="ECO:0000313" key="13">
    <source>
        <dbReference type="EMBL" id="GAQ80724.1"/>
    </source>
</evidence>
<dbReference type="SUPFAM" id="SSF48403">
    <property type="entry name" value="Ankyrin repeat"/>
    <property type="match status" value="1"/>
</dbReference>
<feature type="region of interest" description="Disordered" evidence="9">
    <location>
        <begin position="811"/>
        <end position="867"/>
    </location>
</feature>
<feature type="region of interest" description="Disordered" evidence="9">
    <location>
        <begin position="883"/>
        <end position="966"/>
    </location>
</feature>
<dbReference type="PROSITE" id="PS50102">
    <property type="entry name" value="RRM"/>
    <property type="match status" value="1"/>
</dbReference>
<dbReference type="SUPFAM" id="SSF57850">
    <property type="entry name" value="RING/U-box"/>
    <property type="match status" value="1"/>
</dbReference>
<dbReference type="GO" id="GO:0003723">
    <property type="term" value="F:RNA binding"/>
    <property type="evidence" value="ECO:0007669"/>
    <property type="project" value="UniProtKB-UniRule"/>
</dbReference>
<feature type="zinc finger region" description="C3H1-type" evidence="8">
    <location>
        <begin position="555"/>
        <end position="583"/>
    </location>
</feature>
<dbReference type="SUPFAM" id="SSF90229">
    <property type="entry name" value="CCCH zinc finger"/>
    <property type="match status" value="2"/>
</dbReference>
<evidence type="ECO:0000256" key="7">
    <source>
        <dbReference type="PROSITE-ProRule" id="PRU00176"/>
    </source>
</evidence>
<feature type="domain" description="RRM" evidence="11">
    <location>
        <begin position="733"/>
        <end position="810"/>
    </location>
</feature>
<feature type="compositionally biased region" description="Low complexity" evidence="9">
    <location>
        <begin position="522"/>
        <end position="533"/>
    </location>
</feature>
<dbReference type="Pfam" id="PF13920">
    <property type="entry name" value="zf-C3HC4_3"/>
    <property type="match status" value="1"/>
</dbReference>
<keyword evidence="2" id="KW-0677">Repeat</keyword>
<dbReference type="GO" id="GO:0005634">
    <property type="term" value="C:nucleus"/>
    <property type="evidence" value="ECO:0000318"/>
    <property type="project" value="GO_Central"/>
</dbReference>
<reference evidence="13 14" key="1">
    <citation type="journal article" date="2014" name="Nat. Commun.">
        <title>Klebsormidium flaccidum genome reveals primary factors for plant terrestrial adaptation.</title>
        <authorList>
            <person name="Hori K."/>
            <person name="Maruyama F."/>
            <person name="Fujisawa T."/>
            <person name="Togashi T."/>
            <person name="Yamamoto N."/>
            <person name="Seo M."/>
            <person name="Sato S."/>
            <person name="Yamada T."/>
            <person name="Mori H."/>
            <person name="Tajima N."/>
            <person name="Moriyama T."/>
            <person name="Ikeuchi M."/>
            <person name="Watanabe M."/>
            <person name="Wada H."/>
            <person name="Kobayashi K."/>
            <person name="Saito M."/>
            <person name="Masuda T."/>
            <person name="Sasaki-Sekimoto Y."/>
            <person name="Mashiguchi K."/>
            <person name="Awai K."/>
            <person name="Shimojima M."/>
            <person name="Masuda S."/>
            <person name="Iwai M."/>
            <person name="Nobusawa T."/>
            <person name="Narise T."/>
            <person name="Kondo S."/>
            <person name="Saito H."/>
            <person name="Sato R."/>
            <person name="Murakawa M."/>
            <person name="Ihara Y."/>
            <person name="Oshima-Yamada Y."/>
            <person name="Ohtaka K."/>
            <person name="Satoh M."/>
            <person name="Sonobe K."/>
            <person name="Ishii M."/>
            <person name="Ohtani R."/>
            <person name="Kanamori-Sato M."/>
            <person name="Honoki R."/>
            <person name="Miyazaki D."/>
            <person name="Mochizuki H."/>
            <person name="Umetsu J."/>
            <person name="Higashi K."/>
            <person name="Shibata D."/>
            <person name="Kamiya Y."/>
            <person name="Sato N."/>
            <person name="Nakamura Y."/>
            <person name="Tabata S."/>
            <person name="Ida S."/>
            <person name="Kurokawa K."/>
            <person name="Ohta H."/>
        </authorList>
    </citation>
    <scope>NUCLEOTIDE SEQUENCE [LARGE SCALE GENOMIC DNA]</scope>
    <source>
        <strain evidence="13 14">NIES-2285</strain>
    </source>
</reference>
<dbReference type="InterPro" id="IPR035979">
    <property type="entry name" value="RBD_domain_sf"/>
</dbReference>